<proteinExistence type="predicted"/>
<dbReference type="Proteomes" id="UP000007257">
    <property type="component" value="Chromosome"/>
</dbReference>
<evidence type="ECO:0000313" key="2">
    <source>
        <dbReference type="Proteomes" id="UP000007257"/>
    </source>
</evidence>
<protein>
    <submittedName>
        <fullName evidence="1">Uncharacterized protein</fullName>
    </submittedName>
</protein>
<evidence type="ECO:0000313" key="1">
    <source>
        <dbReference type="EMBL" id="ADW75487.1"/>
    </source>
</evidence>
<accession>A0A0H3FF41</accession>
<dbReference type="eggNOG" id="ENOG5031S8P">
    <property type="taxonomic scope" value="Bacteria"/>
</dbReference>
<reference evidence="2" key="1">
    <citation type="submission" date="2011-01" db="EMBL/GenBank/DDBJ databases">
        <title>Complete sequence of chromosome of Rahnella sp. Y9602.</title>
        <authorList>
            <consortium name="US DOE Joint Genome Institute"/>
            <person name="Lucas S."/>
            <person name="Copeland A."/>
            <person name="Lapidus A."/>
            <person name="Cheng J.-F."/>
            <person name="Goodwin L."/>
            <person name="Pitluck S."/>
            <person name="Lu M."/>
            <person name="Detter J.C."/>
            <person name="Han C."/>
            <person name="Tapia R."/>
            <person name="Land M."/>
            <person name="Hauser L."/>
            <person name="Kyrpides N."/>
            <person name="Ivanova N."/>
            <person name="Ovchinnikova G."/>
            <person name="Pagani I."/>
            <person name="Sobecky P.A."/>
            <person name="Martinez R.J."/>
            <person name="Woyke T."/>
        </authorList>
    </citation>
    <scope>NUCLEOTIDE SEQUENCE [LARGE SCALE GENOMIC DNA]</scope>
    <source>
        <strain evidence="2">Y9602</strain>
    </source>
</reference>
<organism evidence="1 2">
    <name type="scientific">Rahnella sp. (strain Y9602)</name>
    <dbReference type="NCBI Taxonomy" id="2703885"/>
    <lineage>
        <taxon>Bacteria</taxon>
        <taxon>Pseudomonadati</taxon>
        <taxon>Pseudomonadota</taxon>
        <taxon>Gammaproteobacteria</taxon>
        <taxon>Enterobacterales</taxon>
        <taxon>Yersiniaceae</taxon>
        <taxon>Rahnella</taxon>
    </lineage>
</organism>
<reference evidence="1 2" key="2">
    <citation type="journal article" date="2012" name="J. Bacteriol.">
        <title>Complete Genome Sequence of Rahnella sp. Strain Y9602, a Gammaproteobacterium Isolate from Metal- and Radionuclide-Contaminated Soil.</title>
        <authorList>
            <person name="Martinez R.J."/>
            <person name="Bruce D."/>
            <person name="Detter C."/>
            <person name="Goodwin L.A."/>
            <person name="Han J."/>
            <person name="Han C.S."/>
            <person name="Held B."/>
            <person name="Land M.L."/>
            <person name="Mikhailova N."/>
            <person name="Nolan M."/>
            <person name="Pennacchio L."/>
            <person name="Pitluck S."/>
            <person name="Tapia R."/>
            <person name="Woyke T."/>
            <person name="Sobecky P.A."/>
        </authorList>
    </citation>
    <scope>NUCLEOTIDE SEQUENCE [LARGE SCALE GENOMIC DNA]</scope>
    <source>
        <strain evidence="1 2">Y9602</strain>
    </source>
</reference>
<dbReference type="EMBL" id="CP002505">
    <property type="protein sequence ID" value="ADW75487.1"/>
    <property type="molecule type" value="Genomic_DNA"/>
</dbReference>
<dbReference type="AlphaFoldDB" id="A0A0H3FF41"/>
<dbReference type="KEGG" id="rah:Rahaq_3898"/>
<name>A0A0H3FF41_RAHSY</name>
<gene>
    <name evidence="1" type="ordered locus">Rahaq_3898</name>
</gene>
<dbReference type="HOGENOM" id="CLU_2900975_0_0_6"/>
<sequence>MERLESKIKKDELFNELSRERDESVNYCRAAYNVQGALHDVVAGTTPVIIHFGPDYMEFMPK</sequence>